<proteinExistence type="predicted"/>
<protein>
    <submittedName>
        <fullName evidence="1">Uncharacterized protein</fullName>
    </submittedName>
</protein>
<comment type="caution">
    <text evidence="1">The sequence shown here is derived from an EMBL/GenBank/DDBJ whole genome shotgun (WGS) entry which is preliminary data.</text>
</comment>
<dbReference type="Proteomes" id="UP001165960">
    <property type="component" value="Unassembled WGS sequence"/>
</dbReference>
<keyword evidence="2" id="KW-1185">Reference proteome</keyword>
<name>A0ACC2RWI6_9FUNG</name>
<evidence type="ECO:0000313" key="2">
    <source>
        <dbReference type="Proteomes" id="UP001165960"/>
    </source>
</evidence>
<reference evidence="1" key="1">
    <citation type="submission" date="2022-04" db="EMBL/GenBank/DDBJ databases">
        <title>Genome of the entomopathogenic fungus Entomophthora muscae.</title>
        <authorList>
            <person name="Elya C."/>
            <person name="Lovett B.R."/>
            <person name="Lee E."/>
            <person name="Macias A.M."/>
            <person name="Hajek A.E."/>
            <person name="De Bivort B.L."/>
            <person name="Kasson M.T."/>
            <person name="De Fine Licht H.H."/>
            <person name="Stajich J.E."/>
        </authorList>
    </citation>
    <scope>NUCLEOTIDE SEQUENCE</scope>
    <source>
        <strain evidence="1">Berkeley</strain>
    </source>
</reference>
<organism evidence="1 2">
    <name type="scientific">Entomophthora muscae</name>
    <dbReference type="NCBI Taxonomy" id="34485"/>
    <lineage>
        <taxon>Eukaryota</taxon>
        <taxon>Fungi</taxon>
        <taxon>Fungi incertae sedis</taxon>
        <taxon>Zoopagomycota</taxon>
        <taxon>Entomophthoromycotina</taxon>
        <taxon>Entomophthoromycetes</taxon>
        <taxon>Entomophthorales</taxon>
        <taxon>Entomophthoraceae</taxon>
        <taxon>Entomophthora</taxon>
    </lineage>
</organism>
<evidence type="ECO:0000313" key="1">
    <source>
        <dbReference type="EMBL" id="KAJ9054424.1"/>
    </source>
</evidence>
<accession>A0ACC2RWI6</accession>
<sequence>MTRDVLAGLTHSEGASEWAVTAYNNAQLVHLYPVSLSGAYCVNSIELVWDVLETLLFKIILEMGQVHVSACFCFSVEHTLSYLLENFGHTVGELAIANATAVKKTKILLEDFGLAWSADEMGLPQAMELTFAKTNCCVWLLGIKSGRTQQEIFIKKI</sequence>
<gene>
    <name evidence="1" type="ORF">DSO57_1014863</name>
</gene>
<dbReference type="EMBL" id="QTSX02006447">
    <property type="protein sequence ID" value="KAJ9054424.1"/>
    <property type="molecule type" value="Genomic_DNA"/>
</dbReference>